<dbReference type="AlphaFoldDB" id="A0A926IG18"/>
<dbReference type="PANTHER" id="PTHR36441:SF1">
    <property type="entry name" value="DUF503 DOMAIN-CONTAINING PROTEIN"/>
    <property type="match status" value="1"/>
</dbReference>
<evidence type="ECO:0000313" key="1">
    <source>
        <dbReference type="EMBL" id="MBC8581468.1"/>
    </source>
</evidence>
<gene>
    <name evidence="1" type="ORF">H8718_18430</name>
</gene>
<accession>A0A926IG18</accession>
<organism evidence="1 2">
    <name type="scientific">Zhenhengia yiwuensis</name>
    <dbReference type="NCBI Taxonomy" id="2763666"/>
    <lineage>
        <taxon>Bacteria</taxon>
        <taxon>Bacillati</taxon>
        <taxon>Bacillota</taxon>
        <taxon>Clostridia</taxon>
        <taxon>Lachnospirales</taxon>
        <taxon>Lachnospiraceae</taxon>
        <taxon>Zhenhengia</taxon>
    </lineage>
</organism>
<dbReference type="InterPro" id="IPR036746">
    <property type="entry name" value="TT1725-like_sf"/>
</dbReference>
<dbReference type="PANTHER" id="PTHR36441">
    <property type="entry name" value="HYPOTHETICAL CYTOSOLIC PROTEIN"/>
    <property type="match status" value="1"/>
</dbReference>
<evidence type="ECO:0000313" key="2">
    <source>
        <dbReference type="Proteomes" id="UP000655830"/>
    </source>
</evidence>
<sequence>MVVGLCKLKLYALWVYSLKEKRMIVRSLVGKVRSKFCISISEVEALDMHQTVILGLSIVTNETKIADTLLNQVISYIQENTEAELLDIDREIITDF</sequence>
<name>A0A926IG18_9FIRM</name>
<dbReference type="Gene3D" id="3.30.70.1120">
    <property type="entry name" value="TT1725-like"/>
    <property type="match status" value="1"/>
</dbReference>
<dbReference type="Pfam" id="PF04456">
    <property type="entry name" value="DUF503"/>
    <property type="match status" value="1"/>
</dbReference>
<proteinExistence type="predicted"/>
<dbReference type="Proteomes" id="UP000655830">
    <property type="component" value="Unassembled WGS sequence"/>
</dbReference>
<dbReference type="EMBL" id="JACRSY010000054">
    <property type="protein sequence ID" value="MBC8581468.1"/>
    <property type="molecule type" value="Genomic_DNA"/>
</dbReference>
<keyword evidence="2" id="KW-1185">Reference proteome</keyword>
<dbReference type="SUPFAM" id="SSF103007">
    <property type="entry name" value="Hypothetical protein TT1725"/>
    <property type="match status" value="1"/>
</dbReference>
<dbReference type="RefSeq" id="WP_249334412.1">
    <property type="nucleotide sequence ID" value="NZ_JACRSY010000054.1"/>
</dbReference>
<protein>
    <submittedName>
        <fullName evidence="1">DUF503 domain-containing protein</fullName>
    </submittedName>
</protein>
<reference evidence="1" key="1">
    <citation type="submission" date="2020-08" db="EMBL/GenBank/DDBJ databases">
        <title>Genome public.</title>
        <authorList>
            <person name="Liu C."/>
            <person name="Sun Q."/>
        </authorList>
    </citation>
    <scope>NUCLEOTIDE SEQUENCE</scope>
    <source>
        <strain evidence="1">NSJ-12</strain>
    </source>
</reference>
<dbReference type="InterPro" id="IPR007546">
    <property type="entry name" value="DUF503"/>
</dbReference>
<comment type="caution">
    <text evidence="1">The sequence shown here is derived from an EMBL/GenBank/DDBJ whole genome shotgun (WGS) entry which is preliminary data.</text>
</comment>